<dbReference type="NCBIfam" id="TIGR00756">
    <property type="entry name" value="PPR"/>
    <property type="match status" value="2"/>
</dbReference>
<organism evidence="4 5">
    <name type="scientific">Juglans regia</name>
    <name type="common">English walnut</name>
    <dbReference type="NCBI Taxonomy" id="51240"/>
    <lineage>
        <taxon>Eukaryota</taxon>
        <taxon>Viridiplantae</taxon>
        <taxon>Streptophyta</taxon>
        <taxon>Embryophyta</taxon>
        <taxon>Tracheophyta</taxon>
        <taxon>Spermatophyta</taxon>
        <taxon>Magnoliopsida</taxon>
        <taxon>eudicotyledons</taxon>
        <taxon>Gunneridae</taxon>
        <taxon>Pentapetalae</taxon>
        <taxon>rosids</taxon>
        <taxon>fabids</taxon>
        <taxon>Fagales</taxon>
        <taxon>Juglandaceae</taxon>
        <taxon>Juglans</taxon>
    </lineage>
</organism>
<dbReference type="Pfam" id="PF01535">
    <property type="entry name" value="PPR"/>
    <property type="match status" value="1"/>
</dbReference>
<comment type="similarity">
    <text evidence="1">Belongs to the PPR family. P subfamily.</text>
</comment>
<dbReference type="GeneID" id="108997320"/>
<proteinExistence type="inferred from homology"/>
<evidence type="ECO:0000256" key="1">
    <source>
        <dbReference type="ARBA" id="ARBA00007626"/>
    </source>
</evidence>
<feature type="repeat" description="PPR" evidence="3">
    <location>
        <begin position="52"/>
        <end position="86"/>
    </location>
</feature>
<dbReference type="RefSeq" id="XP_018829073.2">
    <property type="nucleotide sequence ID" value="XM_018973528.2"/>
</dbReference>
<feature type="repeat" description="PPR" evidence="3">
    <location>
        <begin position="87"/>
        <end position="123"/>
    </location>
</feature>
<protein>
    <submittedName>
        <fullName evidence="5">LOW QUALITY PROTEIN: pentatricopeptide repeat-containing protein At4g38150-like</fullName>
    </submittedName>
</protein>
<dbReference type="PANTHER" id="PTHR47941">
    <property type="entry name" value="PENTATRICOPEPTIDE REPEAT-CONTAINING PROTEIN 3, MITOCHONDRIAL"/>
    <property type="match status" value="1"/>
</dbReference>
<dbReference type="InterPro" id="IPR002885">
    <property type="entry name" value="PPR_rpt"/>
</dbReference>
<evidence type="ECO:0000256" key="3">
    <source>
        <dbReference type="PROSITE-ProRule" id="PRU00708"/>
    </source>
</evidence>
<dbReference type="InParanoid" id="A0A2I4FBR9"/>
<dbReference type="Proteomes" id="UP000235220">
    <property type="component" value="Chromosome 13"/>
</dbReference>
<evidence type="ECO:0000313" key="5">
    <source>
        <dbReference type="RefSeq" id="XP_018829073.2"/>
    </source>
</evidence>
<accession>A0A2I4FBR9</accession>
<evidence type="ECO:0000313" key="4">
    <source>
        <dbReference type="Proteomes" id="UP000235220"/>
    </source>
</evidence>
<dbReference type="PROSITE" id="PS51375">
    <property type="entry name" value="PPR"/>
    <property type="match status" value="2"/>
</dbReference>
<dbReference type="KEGG" id="jre:108997320"/>
<keyword evidence="4" id="KW-1185">Reference proteome</keyword>
<name>A0A2I4FBR9_JUGRE</name>
<gene>
    <name evidence="5" type="primary">LOC108997320</name>
</gene>
<dbReference type="Pfam" id="PF13041">
    <property type="entry name" value="PPR_2"/>
    <property type="match status" value="1"/>
</dbReference>
<dbReference type="InterPro" id="IPR011990">
    <property type="entry name" value="TPR-like_helical_dom_sf"/>
</dbReference>
<evidence type="ECO:0000256" key="2">
    <source>
        <dbReference type="ARBA" id="ARBA00022737"/>
    </source>
</evidence>
<sequence length="229" mass="25876">MASLQVQGRLSKLISKPIPYWLELRDGKADTSSSPLPQDADEIFKKLKETGLNPNAVAMLDGLCKDGLVQEAMKFFGLMREKGTIPKVVIYAAIVEGFCKAHKFDDARPKRIFKKMQNNGISPNAFSYSVLTRIQGVYQFEELEDAFAFCVEMLEAGHSPYVPTFLGLVARLCLQKGVEEARTVIATLTQKDFFINRKAIKEYMEKKPTHPSIREAIFGNDTQERPFQF</sequence>
<dbReference type="OrthoDB" id="185373at2759"/>
<dbReference type="Gene3D" id="1.25.40.10">
    <property type="entry name" value="Tetratricopeptide repeat domain"/>
    <property type="match status" value="2"/>
</dbReference>
<dbReference type="AlphaFoldDB" id="A0A2I4FBR9"/>
<keyword evidence="2" id="KW-0677">Repeat</keyword>
<reference evidence="5" key="1">
    <citation type="submission" date="2025-08" db="UniProtKB">
        <authorList>
            <consortium name="RefSeq"/>
        </authorList>
    </citation>
    <scope>IDENTIFICATION</scope>
    <source>
        <tissue evidence="5">Leaves</tissue>
    </source>
</reference>